<keyword evidence="1" id="KW-0472">Membrane</keyword>
<keyword evidence="1" id="KW-1133">Transmembrane helix</keyword>
<sequence length="247" mass="27209">MQRKKRRNILVILGVLILVIGIAIIGYLSDAYEPHQSAIEALQSTHDVIVTEGEEYIRFEPKENKHQAGLIFYQGGKVEEEAYALLMRSLAEKGISVYLVRMPFNLAVFDSDAAEKVISDQAEINNWYLSGHSLGGVMAASFAEKNPEQLEGVIFLASYPADDFSDAGLDTLSMYGTNDEVLNTEAYFEAFESLPKGKAEVIEGGNHTQFGNYGPQEGDGTATISVEEQQKNTVNGIIEFIEETAEN</sequence>
<keyword evidence="1" id="KW-0812">Transmembrane</keyword>
<feature type="transmembrane region" description="Helical" evidence="1">
    <location>
        <begin position="9"/>
        <end position="28"/>
    </location>
</feature>
<dbReference type="InterPro" id="IPR029058">
    <property type="entry name" value="AB_hydrolase_fold"/>
</dbReference>
<feature type="domain" description="Alpha/beta hydrolase fold-5" evidence="2">
    <location>
        <begin position="69"/>
        <end position="230"/>
    </location>
</feature>
<evidence type="ECO:0000259" key="2">
    <source>
        <dbReference type="Pfam" id="PF12695"/>
    </source>
</evidence>
<protein>
    <submittedName>
        <fullName evidence="3">Alpha/beta superfamily hydrolase</fullName>
    </submittedName>
</protein>
<evidence type="ECO:0000313" key="4">
    <source>
        <dbReference type="Proteomes" id="UP000199136"/>
    </source>
</evidence>
<dbReference type="Gene3D" id="3.40.50.1820">
    <property type="entry name" value="alpha/beta hydrolase"/>
    <property type="match status" value="1"/>
</dbReference>
<name>A0A1I5W5M1_9LACT</name>
<evidence type="ECO:0000256" key="1">
    <source>
        <dbReference type="SAM" id="Phobius"/>
    </source>
</evidence>
<evidence type="ECO:0000313" key="3">
    <source>
        <dbReference type="EMBL" id="SFQ15038.1"/>
    </source>
</evidence>
<dbReference type="SUPFAM" id="SSF53474">
    <property type="entry name" value="alpha/beta-Hydrolases"/>
    <property type="match status" value="1"/>
</dbReference>
<dbReference type="STRING" id="82801.SAMN04488506_0786"/>
<proteinExistence type="predicted"/>
<dbReference type="InterPro" id="IPR029059">
    <property type="entry name" value="AB_hydrolase_5"/>
</dbReference>
<dbReference type="Pfam" id="PF12695">
    <property type="entry name" value="Abhydrolase_5"/>
    <property type="match status" value="1"/>
</dbReference>
<reference evidence="3 4" key="1">
    <citation type="submission" date="2016-10" db="EMBL/GenBank/DDBJ databases">
        <authorList>
            <person name="de Groot N.N."/>
        </authorList>
    </citation>
    <scope>NUCLEOTIDE SEQUENCE [LARGE SCALE GENOMIC DNA]</scope>
    <source>
        <strain evidence="3 4">DSM 20581</strain>
    </source>
</reference>
<organism evidence="3 4">
    <name type="scientific">Desemzia incerta</name>
    <dbReference type="NCBI Taxonomy" id="82801"/>
    <lineage>
        <taxon>Bacteria</taxon>
        <taxon>Bacillati</taxon>
        <taxon>Bacillota</taxon>
        <taxon>Bacilli</taxon>
        <taxon>Lactobacillales</taxon>
        <taxon>Carnobacteriaceae</taxon>
        <taxon>Desemzia</taxon>
    </lineage>
</organism>
<dbReference type="OrthoDB" id="9780932at2"/>
<dbReference type="RefSeq" id="WP_092479841.1">
    <property type="nucleotide sequence ID" value="NZ_FOXW01000002.1"/>
</dbReference>
<dbReference type="EMBL" id="FOXW01000002">
    <property type="protein sequence ID" value="SFQ15038.1"/>
    <property type="molecule type" value="Genomic_DNA"/>
</dbReference>
<keyword evidence="3" id="KW-0378">Hydrolase</keyword>
<keyword evidence="4" id="KW-1185">Reference proteome</keyword>
<dbReference type="Proteomes" id="UP000199136">
    <property type="component" value="Unassembled WGS sequence"/>
</dbReference>
<dbReference type="GO" id="GO:0016787">
    <property type="term" value="F:hydrolase activity"/>
    <property type="evidence" value="ECO:0007669"/>
    <property type="project" value="UniProtKB-KW"/>
</dbReference>
<gene>
    <name evidence="3" type="ORF">SAMN04488506_0786</name>
</gene>
<accession>A0A1I5W5M1</accession>
<dbReference type="AlphaFoldDB" id="A0A1I5W5M1"/>